<gene>
    <name evidence="1" type="ORF">NPIL_189361</name>
</gene>
<evidence type="ECO:0000313" key="1">
    <source>
        <dbReference type="EMBL" id="GFS81869.1"/>
    </source>
</evidence>
<name>A0A8X6MWN3_NEPPI</name>
<evidence type="ECO:0000313" key="2">
    <source>
        <dbReference type="Proteomes" id="UP000887013"/>
    </source>
</evidence>
<organism evidence="1 2">
    <name type="scientific">Nephila pilipes</name>
    <name type="common">Giant wood spider</name>
    <name type="synonym">Nephila maculata</name>
    <dbReference type="NCBI Taxonomy" id="299642"/>
    <lineage>
        <taxon>Eukaryota</taxon>
        <taxon>Metazoa</taxon>
        <taxon>Ecdysozoa</taxon>
        <taxon>Arthropoda</taxon>
        <taxon>Chelicerata</taxon>
        <taxon>Arachnida</taxon>
        <taxon>Araneae</taxon>
        <taxon>Araneomorphae</taxon>
        <taxon>Entelegynae</taxon>
        <taxon>Araneoidea</taxon>
        <taxon>Nephilidae</taxon>
        <taxon>Nephila</taxon>
    </lineage>
</organism>
<protein>
    <submittedName>
        <fullName evidence="1">Uncharacterized protein</fullName>
    </submittedName>
</protein>
<keyword evidence="2" id="KW-1185">Reference proteome</keyword>
<dbReference type="AlphaFoldDB" id="A0A8X6MWN3"/>
<sequence length="104" mass="12279">MITLPRSIDIKEIYKNNKLSYMTVRIESYRRDCATQCYSCNSFDHNSANYHLNPRCMKWKIPQDYHIIDRIHNPFGIHCKELGEFIVLPQMPFLPETTKALSKG</sequence>
<dbReference type="EMBL" id="BMAW01051685">
    <property type="protein sequence ID" value="GFS81869.1"/>
    <property type="molecule type" value="Genomic_DNA"/>
</dbReference>
<comment type="caution">
    <text evidence="1">The sequence shown here is derived from an EMBL/GenBank/DDBJ whole genome shotgun (WGS) entry which is preliminary data.</text>
</comment>
<proteinExistence type="predicted"/>
<dbReference type="Proteomes" id="UP000887013">
    <property type="component" value="Unassembled WGS sequence"/>
</dbReference>
<accession>A0A8X6MWN3</accession>
<reference evidence="1" key="1">
    <citation type="submission" date="2020-08" db="EMBL/GenBank/DDBJ databases">
        <title>Multicomponent nature underlies the extraordinary mechanical properties of spider dragline silk.</title>
        <authorList>
            <person name="Kono N."/>
            <person name="Nakamura H."/>
            <person name="Mori M."/>
            <person name="Yoshida Y."/>
            <person name="Ohtoshi R."/>
            <person name="Malay A.D."/>
            <person name="Moran D.A.P."/>
            <person name="Tomita M."/>
            <person name="Numata K."/>
            <person name="Arakawa K."/>
        </authorList>
    </citation>
    <scope>NUCLEOTIDE SEQUENCE</scope>
</reference>